<feature type="region of interest" description="Disordered" evidence="1">
    <location>
        <begin position="268"/>
        <end position="394"/>
    </location>
</feature>
<feature type="compositionally biased region" description="Polar residues" evidence="1">
    <location>
        <begin position="552"/>
        <end position="566"/>
    </location>
</feature>
<organism evidence="3 4">
    <name type="scientific">Rhodotorula taiwanensis</name>
    <dbReference type="NCBI Taxonomy" id="741276"/>
    <lineage>
        <taxon>Eukaryota</taxon>
        <taxon>Fungi</taxon>
        <taxon>Dikarya</taxon>
        <taxon>Basidiomycota</taxon>
        <taxon>Pucciniomycotina</taxon>
        <taxon>Microbotryomycetes</taxon>
        <taxon>Sporidiobolales</taxon>
        <taxon>Sporidiobolaceae</taxon>
        <taxon>Rhodotorula</taxon>
    </lineage>
</organism>
<dbReference type="EMBL" id="PJQD01000017">
    <property type="protein sequence ID" value="POY75362.1"/>
    <property type="molecule type" value="Genomic_DNA"/>
</dbReference>
<accession>A0A2S5BF23</accession>
<feature type="region of interest" description="Disordered" evidence="1">
    <location>
        <begin position="1"/>
        <end position="22"/>
    </location>
</feature>
<evidence type="ECO:0000256" key="1">
    <source>
        <dbReference type="SAM" id="MobiDB-lite"/>
    </source>
</evidence>
<sequence length="573" mass="60257">MVQSTLQRPNAQPLSSTQPTAAPVRRRRVHALGLAGVSILFHLYLAGWLAAASRGLDPNERGDDAGLGGGDDARDWEGAERRRVEGVRALLGIAKLWAQCSVGVAVAGLFGILRDKLSFIRLFMLNGFLSLSLDLVLLSTIFLILTVANPSAASGESGLATTVCQALSSSAAATTASSKLFPLSIGLPDMLGVSLEACEEQFEGVLITALGFLALVEGARAWLAIRILGYYAMLVRSRLSPSARSALRGGHEGVFTDDAPLEMDFAAVASSSSPSGSGQLSSQAHAGLQKKKHRRESHGSSSHTEPHRRSSHPPPPPHRERSGSGRTTGDKKRSGDETRIFLLPRSDERSAPPCPSSPSQKQRTEVPLLSLTTSSPVSTTFPPMRPAEVEPSHGGKVLVYAPVLVSPEEARSLGATEVVLGSHQQHRRRGDSHPGLPGSSRHHDQARRRDTPSASDSSTTPVRSRSSTITPGASTGAPGDDPEATPRLGTSSGTLVKTGSPLRPSMSSRPGSTSRSGTPASLTIDAALSRQGTPAPQLPVRQDSMEDAKTPIASSSGYNIAMTPSENKGRKLA</sequence>
<feature type="compositionally biased region" description="Polar residues" evidence="1">
    <location>
        <begin position="488"/>
        <end position="497"/>
    </location>
</feature>
<keyword evidence="2" id="KW-0472">Membrane</keyword>
<keyword evidence="4" id="KW-1185">Reference proteome</keyword>
<dbReference type="Proteomes" id="UP000237144">
    <property type="component" value="Unassembled WGS sequence"/>
</dbReference>
<keyword evidence="2" id="KW-0812">Transmembrane</keyword>
<evidence type="ECO:0000313" key="3">
    <source>
        <dbReference type="EMBL" id="POY75362.1"/>
    </source>
</evidence>
<gene>
    <name evidence="3" type="ORF">BMF94_1592</name>
</gene>
<feature type="transmembrane region" description="Helical" evidence="2">
    <location>
        <begin position="125"/>
        <end position="148"/>
    </location>
</feature>
<feature type="transmembrane region" description="Helical" evidence="2">
    <location>
        <begin position="96"/>
        <end position="113"/>
    </location>
</feature>
<dbReference type="AlphaFoldDB" id="A0A2S5BF23"/>
<feature type="compositionally biased region" description="Polar residues" evidence="1">
    <location>
        <begin position="1"/>
        <end position="20"/>
    </location>
</feature>
<feature type="compositionally biased region" description="Basic and acidic residues" evidence="1">
    <location>
        <begin position="317"/>
        <end position="350"/>
    </location>
</feature>
<proteinExistence type="predicted"/>
<feature type="compositionally biased region" description="Basic and acidic residues" evidence="1">
    <location>
        <begin position="441"/>
        <end position="451"/>
    </location>
</feature>
<protein>
    <submittedName>
        <fullName evidence="3">Uncharacterized protein</fullName>
    </submittedName>
</protein>
<feature type="compositionally biased region" description="Low complexity" evidence="1">
    <location>
        <begin position="503"/>
        <end position="519"/>
    </location>
</feature>
<dbReference type="OrthoDB" id="2537490at2759"/>
<feature type="compositionally biased region" description="Low complexity" evidence="1">
    <location>
        <begin position="452"/>
        <end position="471"/>
    </location>
</feature>
<comment type="caution">
    <text evidence="3">The sequence shown here is derived from an EMBL/GenBank/DDBJ whole genome shotgun (WGS) entry which is preliminary data.</text>
</comment>
<feature type="transmembrane region" description="Helical" evidence="2">
    <location>
        <begin position="31"/>
        <end position="51"/>
    </location>
</feature>
<keyword evidence="2" id="KW-1133">Transmembrane helix</keyword>
<reference evidence="3 4" key="1">
    <citation type="journal article" date="2018" name="Front. Microbiol.">
        <title>Prospects for Fungal Bioremediation of Acidic Radioactive Waste Sites: Characterization and Genome Sequence of Rhodotorula taiwanensis MD1149.</title>
        <authorList>
            <person name="Tkavc R."/>
            <person name="Matrosova V.Y."/>
            <person name="Grichenko O.E."/>
            <person name="Gostincar C."/>
            <person name="Volpe R.P."/>
            <person name="Klimenkova P."/>
            <person name="Gaidamakova E.K."/>
            <person name="Zhou C.E."/>
            <person name="Stewart B.J."/>
            <person name="Lyman M.G."/>
            <person name="Malfatti S.A."/>
            <person name="Rubinfeld B."/>
            <person name="Courtot M."/>
            <person name="Singh J."/>
            <person name="Dalgard C.L."/>
            <person name="Hamilton T."/>
            <person name="Frey K.G."/>
            <person name="Gunde-Cimerman N."/>
            <person name="Dugan L."/>
            <person name="Daly M.J."/>
        </authorList>
    </citation>
    <scope>NUCLEOTIDE SEQUENCE [LARGE SCALE GENOMIC DNA]</scope>
    <source>
        <strain evidence="3 4">MD1149</strain>
    </source>
</reference>
<feature type="compositionally biased region" description="Low complexity" evidence="1">
    <location>
        <begin position="366"/>
        <end position="382"/>
    </location>
</feature>
<feature type="compositionally biased region" description="Low complexity" evidence="1">
    <location>
        <begin position="270"/>
        <end position="283"/>
    </location>
</feature>
<evidence type="ECO:0000256" key="2">
    <source>
        <dbReference type="SAM" id="Phobius"/>
    </source>
</evidence>
<name>A0A2S5BF23_9BASI</name>
<feature type="region of interest" description="Disordered" evidence="1">
    <location>
        <begin position="415"/>
        <end position="573"/>
    </location>
</feature>
<evidence type="ECO:0000313" key="4">
    <source>
        <dbReference type="Proteomes" id="UP000237144"/>
    </source>
</evidence>